<protein>
    <recommendedName>
        <fullName evidence="4">Glycosyl hydrolases family 2 sugar binding domain-containing protein</fullName>
    </recommendedName>
</protein>
<dbReference type="PANTHER" id="PTHR43817:SF1">
    <property type="entry name" value="HYDROLASE, FAMILY 43, PUTATIVE (AFU_ORTHOLOGUE AFUA_3G01660)-RELATED"/>
    <property type="match status" value="1"/>
</dbReference>
<comment type="caution">
    <text evidence="3">The sequence shown here is derived from an EMBL/GenBank/DDBJ whole genome shotgun (WGS) entry which is preliminary data.</text>
</comment>
<dbReference type="PANTHER" id="PTHR43817">
    <property type="entry name" value="GLYCOSYL HYDROLASE"/>
    <property type="match status" value="1"/>
</dbReference>
<reference evidence="3" key="1">
    <citation type="journal article" date="2014" name="Front. Microbiol.">
        <title>High frequency of phylogenetically diverse reductive dehalogenase-homologous genes in deep subseafloor sedimentary metagenomes.</title>
        <authorList>
            <person name="Kawai M."/>
            <person name="Futagami T."/>
            <person name="Toyoda A."/>
            <person name="Takaki Y."/>
            <person name="Nishi S."/>
            <person name="Hori S."/>
            <person name="Arai W."/>
            <person name="Tsubouchi T."/>
            <person name="Morono Y."/>
            <person name="Uchiyama I."/>
            <person name="Ito T."/>
            <person name="Fujiyama A."/>
            <person name="Inagaki F."/>
            <person name="Takami H."/>
        </authorList>
    </citation>
    <scope>NUCLEOTIDE SEQUENCE</scope>
    <source>
        <strain evidence="3">Expedition CK06-06</strain>
    </source>
</reference>
<feature type="non-terminal residue" evidence="3">
    <location>
        <position position="1"/>
    </location>
</feature>
<dbReference type="NCBIfam" id="NF045579">
    <property type="entry name" value="rhamnoside_JR"/>
    <property type="match status" value="1"/>
</dbReference>
<dbReference type="Gene3D" id="2.60.120.260">
    <property type="entry name" value="Galactose-binding domain-like"/>
    <property type="match status" value="1"/>
</dbReference>
<accession>X1UF39</accession>
<organism evidence="3">
    <name type="scientific">marine sediment metagenome</name>
    <dbReference type="NCBI Taxonomy" id="412755"/>
    <lineage>
        <taxon>unclassified sequences</taxon>
        <taxon>metagenomes</taxon>
        <taxon>ecological metagenomes</taxon>
    </lineage>
</organism>
<dbReference type="InterPro" id="IPR008979">
    <property type="entry name" value="Galactose-bd-like_sf"/>
</dbReference>
<dbReference type="Pfam" id="PF17132">
    <property type="entry name" value="Glyco_hydro_106"/>
    <property type="match status" value="1"/>
</dbReference>
<dbReference type="GO" id="GO:0016787">
    <property type="term" value="F:hydrolase activity"/>
    <property type="evidence" value="ECO:0007669"/>
    <property type="project" value="UniProtKB-KW"/>
</dbReference>
<keyword evidence="1" id="KW-0732">Signal</keyword>
<evidence type="ECO:0000256" key="2">
    <source>
        <dbReference type="ARBA" id="ARBA00022801"/>
    </source>
</evidence>
<proteinExistence type="predicted"/>
<keyword evidence="2" id="KW-0378">Hydrolase</keyword>
<name>X1UF39_9ZZZZ</name>
<sequence>KAGATIIGQKPVVVPGLKDFESDSAELATIADRMWAAMDGDKKQINYYGKGRVVDGLTVTEVLSADDIDKDFKYSKTADLDYIHRSFEDGDAYFIRNASEDNFSGDCRFRVSGKYPEIWDPSTGNQSMVKNYSDKDGVISIQLDLAPAASAFVVFTDKKRSLKACTDFGSGMDEEESIDGAWKVTFPDGWGAPSEAIFNELNSWTDSEVDGIKYFSGTASYHKTISIKEKTISENSIIAIDLGEIRDVAEVYINGTSAGILWKNPIG</sequence>
<dbReference type="SUPFAM" id="SSF49785">
    <property type="entry name" value="Galactose-binding domain-like"/>
    <property type="match status" value="1"/>
</dbReference>
<dbReference type="AlphaFoldDB" id="X1UF39"/>
<dbReference type="EMBL" id="BARW01021019">
    <property type="protein sequence ID" value="GAI98460.1"/>
    <property type="molecule type" value="Genomic_DNA"/>
</dbReference>
<evidence type="ECO:0008006" key="4">
    <source>
        <dbReference type="Google" id="ProtNLM"/>
    </source>
</evidence>
<gene>
    <name evidence="3" type="ORF">S12H4_35399</name>
</gene>
<evidence type="ECO:0000256" key="1">
    <source>
        <dbReference type="ARBA" id="ARBA00022729"/>
    </source>
</evidence>
<evidence type="ECO:0000313" key="3">
    <source>
        <dbReference type="EMBL" id="GAI98460.1"/>
    </source>
</evidence>